<evidence type="ECO:0000256" key="4">
    <source>
        <dbReference type="ARBA" id="ARBA00023139"/>
    </source>
</evidence>
<evidence type="ECO:0000313" key="10">
    <source>
        <dbReference type="Proteomes" id="UP000242864"/>
    </source>
</evidence>
<comment type="subcellular location">
    <subcellularLocation>
        <location evidence="1">Membrane</location>
        <topology evidence="1">Lipid-anchor</topology>
    </subcellularLocation>
</comment>
<feature type="lipid moiety-binding region" description="S-diacylglycerol cysteine" evidence="7">
    <location>
        <position position="20"/>
    </location>
</feature>
<comment type="similarity">
    <text evidence="6">Belongs to the nlpA lipoprotein family.</text>
</comment>
<evidence type="ECO:0000256" key="1">
    <source>
        <dbReference type="ARBA" id="ARBA00004635"/>
    </source>
</evidence>
<dbReference type="GO" id="GO:0016020">
    <property type="term" value="C:membrane"/>
    <property type="evidence" value="ECO:0007669"/>
    <property type="project" value="UniProtKB-SubCell"/>
</dbReference>
<feature type="chain" id="PRO_5041969170" description="Lipoprotein" evidence="8">
    <location>
        <begin position="25"/>
        <end position="274"/>
    </location>
</feature>
<dbReference type="EMBL" id="CP020773">
    <property type="protein sequence ID" value="ARJ51347.1"/>
    <property type="molecule type" value="Genomic_DNA"/>
</dbReference>
<feature type="signal peptide" evidence="8">
    <location>
        <begin position="1"/>
        <end position="24"/>
    </location>
</feature>
<dbReference type="PROSITE" id="PS51257">
    <property type="entry name" value="PROKAR_LIPOPROTEIN"/>
    <property type="match status" value="1"/>
</dbReference>
<dbReference type="KEGG" id="slz:B5P37_08500"/>
<dbReference type="PANTHER" id="PTHR30429">
    <property type="entry name" value="D-METHIONINE-BINDING LIPOPROTEIN METQ"/>
    <property type="match status" value="1"/>
</dbReference>
<reference evidence="9 10" key="1">
    <citation type="submission" date="2017-04" db="EMBL/GenBank/DDBJ databases">
        <authorList>
            <person name="Veseli I.A."/>
            <person name="Tang C."/>
            <person name="Pombert J.-F."/>
        </authorList>
    </citation>
    <scope>NUCLEOTIDE SEQUENCE [LARGE SCALE GENOMIC DNA]</scope>
    <source>
        <strain evidence="9 10">ATCC 700373</strain>
    </source>
</reference>
<name>A0AAC9WMQ6_9STAP</name>
<evidence type="ECO:0000256" key="3">
    <source>
        <dbReference type="ARBA" id="ARBA00023136"/>
    </source>
</evidence>
<organism evidence="9 10">
    <name type="scientific">Staphylococcus lutrae</name>
    <dbReference type="NCBI Taxonomy" id="155085"/>
    <lineage>
        <taxon>Bacteria</taxon>
        <taxon>Bacillati</taxon>
        <taxon>Bacillota</taxon>
        <taxon>Bacilli</taxon>
        <taxon>Bacillales</taxon>
        <taxon>Staphylococcaceae</taxon>
        <taxon>Staphylococcus</taxon>
    </lineage>
</organism>
<dbReference type="CDD" id="cd13597">
    <property type="entry name" value="PBP2_lipoprotein_Tp32"/>
    <property type="match status" value="1"/>
</dbReference>
<proteinExistence type="inferred from homology"/>
<keyword evidence="10" id="KW-1185">Reference proteome</keyword>
<keyword evidence="5 6" id="KW-0449">Lipoprotein</keyword>
<gene>
    <name evidence="9" type="ORF">B5P37_08500</name>
</gene>
<evidence type="ECO:0000256" key="2">
    <source>
        <dbReference type="ARBA" id="ARBA00022729"/>
    </source>
</evidence>
<keyword evidence="3" id="KW-0472">Membrane</keyword>
<dbReference type="Gene3D" id="3.40.190.10">
    <property type="entry name" value="Periplasmic binding protein-like II"/>
    <property type="match status" value="2"/>
</dbReference>
<accession>A0AAC9WMQ6</accession>
<evidence type="ECO:0000256" key="7">
    <source>
        <dbReference type="PIRSR" id="PIRSR002854-1"/>
    </source>
</evidence>
<keyword evidence="4" id="KW-0564">Palmitate</keyword>
<evidence type="ECO:0000256" key="5">
    <source>
        <dbReference type="ARBA" id="ARBA00023288"/>
    </source>
</evidence>
<dbReference type="PANTHER" id="PTHR30429:SF0">
    <property type="entry name" value="METHIONINE-BINDING LIPOPROTEIN METQ"/>
    <property type="match status" value="1"/>
</dbReference>
<evidence type="ECO:0000256" key="6">
    <source>
        <dbReference type="PIRNR" id="PIRNR002854"/>
    </source>
</evidence>
<dbReference type="PIRSF" id="PIRSF002854">
    <property type="entry name" value="MetQ"/>
    <property type="match status" value="1"/>
</dbReference>
<dbReference type="SUPFAM" id="SSF53850">
    <property type="entry name" value="Periplasmic binding protein-like II"/>
    <property type="match status" value="1"/>
</dbReference>
<dbReference type="AlphaFoldDB" id="A0AAC9WMQ6"/>
<sequence>MKRILSIIVILALAVGLAACGNKADTSKGNDKKIVVGASPAPHAEILEEAKPLLKEKGYDLEIKTINDYTTPNKLLDAGELDANYFQHTPYLDTEKKEKGYKIESAGDVHIEPMAVYSNKYKSLKDLPNGAEIFVSNNPAEQGRFLKFFVDAGLIKIKDGVKIQNATFDDIVENSKNIKFNSKQSAEFLPKTYQNNEGDAVIINSNFAIEQKLNPQKDSIAVEKAEDNPYANLIAVKDGHKNDEKIKALMEVLHSKEIKDFINKKYDGAVIPAE</sequence>
<evidence type="ECO:0000313" key="9">
    <source>
        <dbReference type="EMBL" id="ARJ51347.1"/>
    </source>
</evidence>
<protein>
    <recommendedName>
        <fullName evidence="6">Lipoprotein</fullName>
    </recommendedName>
</protein>
<dbReference type="Proteomes" id="UP000242864">
    <property type="component" value="Chromosome"/>
</dbReference>
<keyword evidence="2 8" id="KW-0732">Signal</keyword>
<dbReference type="RefSeq" id="WP_085237819.1">
    <property type="nucleotide sequence ID" value="NZ_CP020773.1"/>
</dbReference>
<dbReference type="Pfam" id="PF03180">
    <property type="entry name" value="Lipoprotein_9"/>
    <property type="match status" value="1"/>
</dbReference>
<dbReference type="InterPro" id="IPR004872">
    <property type="entry name" value="Lipoprotein_NlpA"/>
</dbReference>
<evidence type="ECO:0000256" key="8">
    <source>
        <dbReference type="SAM" id="SignalP"/>
    </source>
</evidence>